<keyword evidence="1" id="KW-0472">Membrane</keyword>
<gene>
    <name evidence="3" type="ORF">COCHEDRAFT_1096585</name>
</gene>
<dbReference type="InterPro" id="IPR029058">
    <property type="entry name" value="AB_hydrolase_fold"/>
</dbReference>
<evidence type="ECO:0000256" key="1">
    <source>
        <dbReference type="SAM" id="Phobius"/>
    </source>
</evidence>
<organism evidence="3 4">
    <name type="scientific">Cochliobolus heterostrophus (strain C5 / ATCC 48332 / race O)</name>
    <name type="common">Southern corn leaf blight fungus</name>
    <name type="synonym">Bipolaris maydis</name>
    <dbReference type="NCBI Taxonomy" id="701091"/>
    <lineage>
        <taxon>Eukaryota</taxon>
        <taxon>Fungi</taxon>
        <taxon>Dikarya</taxon>
        <taxon>Ascomycota</taxon>
        <taxon>Pezizomycotina</taxon>
        <taxon>Dothideomycetes</taxon>
        <taxon>Pleosporomycetidae</taxon>
        <taxon>Pleosporales</taxon>
        <taxon>Pleosporineae</taxon>
        <taxon>Pleosporaceae</taxon>
        <taxon>Bipolaris</taxon>
    </lineage>
</organism>
<dbReference type="OrthoDB" id="10253869at2759"/>
<proteinExistence type="predicted"/>
<evidence type="ECO:0000259" key="2">
    <source>
        <dbReference type="Pfam" id="PF00975"/>
    </source>
</evidence>
<dbReference type="eggNOG" id="ENOG502S3GI">
    <property type="taxonomic scope" value="Eukaryota"/>
</dbReference>
<dbReference type="EMBL" id="KB445573">
    <property type="protein sequence ID" value="EMD93854.1"/>
    <property type="molecule type" value="Genomic_DNA"/>
</dbReference>
<evidence type="ECO:0000313" key="4">
    <source>
        <dbReference type="Proteomes" id="UP000016936"/>
    </source>
</evidence>
<dbReference type="Proteomes" id="UP000016936">
    <property type="component" value="Unassembled WGS sequence"/>
</dbReference>
<name>M2U5Q2_COCH5</name>
<feature type="domain" description="Thioesterase" evidence="2">
    <location>
        <begin position="1"/>
        <end position="63"/>
    </location>
</feature>
<dbReference type="Pfam" id="PF00975">
    <property type="entry name" value="Thioesterase"/>
    <property type="match status" value="1"/>
</dbReference>
<keyword evidence="4" id="KW-1185">Reference proteome</keyword>
<dbReference type="OMA" id="GNHYSIF"/>
<dbReference type="HOGENOM" id="CLU_066049_2_0_1"/>
<dbReference type="InterPro" id="IPR001031">
    <property type="entry name" value="Thioesterase"/>
</dbReference>
<protein>
    <recommendedName>
        <fullName evidence="2">Thioesterase domain-containing protein</fullName>
    </recommendedName>
</protein>
<dbReference type="SUPFAM" id="SSF53474">
    <property type="entry name" value="alpha/beta-Hydrolases"/>
    <property type="match status" value="1"/>
</dbReference>
<evidence type="ECO:0000313" key="3">
    <source>
        <dbReference type="EMBL" id="EMD93854.1"/>
    </source>
</evidence>
<keyword evidence="1" id="KW-1133">Transmembrane helix</keyword>
<dbReference type="Gene3D" id="3.40.50.1820">
    <property type="entry name" value="alpha/beta hydrolase"/>
    <property type="match status" value="1"/>
</dbReference>
<reference evidence="4" key="2">
    <citation type="journal article" date="2013" name="PLoS Genet.">
        <title>Comparative genome structure, secondary metabolite, and effector coding capacity across Cochliobolus pathogens.</title>
        <authorList>
            <person name="Condon B.J."/>
            <person name="Leng Y."/>
            <person name="Wu D."/>
            <person name="Bushley K.E."/>
            <person name="Ohm R.A."/>
            <person name="Otillar R."/>
            <person name="Martin J."/>
            <person name="Schackwitz W."/>
            <person name="Grimwood J."/>
            <person name="MohdZainudin N."/>
            <person name="Xue C."/>
            <person name="Wang R."/>
            <person name="Manning V.A."/>
            <person name="Dhillon B."/>
            <person name="Tu Z.J."/>
            <person name="Steffenson B.J."/>
            <person name="Salamov A."/>
            <person name="Sun H."/>
            <person name="Lowry S."/>
            <person name="LaButti K."/>
            <person name="Han J."/>
            <person name="Copeland A."/>
            <person name="Lindquist E."/>
            <person name="Barry K."/>
            <person name="Schmutz J."/>
            <person name="Baker S.E."/>
            <person name="Ciuffetti L.M."/>
            <person name="Grigoriev I.V."/>
            <person name="Zhong S."/>
            <person name="Turgeon B.G."/>
        </authorList>
    </citation>
    <scope>NUCLEOTIDE SEQUENCE [LARGE SCALE GENOMIC DNA]</scope>
    <source>
        <strain evidence="4">C5 / ATCC 48332 / race O</strain>
    </source>
</reference>
<accession>M2U5Q2</accession>
<sequence>MARMYIRLIKKVMLRGDIVLGGWSFGGILAVQIAHMLAMENKRLRVSGIILVDSIYSSTPKRVLDMDSQGPMMPGVTQDVKEKVLTSLIRATCLCDEWQPPAWNTTDAKFHGKNVPIPPPVVLVRAKSLVPMVNPNEMCLLDKTRSMPYLGWEDAYEDFIIKVLETCGDHYSIFDTPNVSSITSCMCKALELVKVG</sequence>
<feature type="transmembrane region" description="Helical" evidence="1">
    <location>
        <begin position="12"/>
        <end position="37"/>
    </location>
</feature>
<reference evidence="3 4" key="1">
    <citation type="journal article" date="2012" name="PLoS Pathog.">
        <title>Diverse lifestyles and strategies of plant pathogenesis encoded in the genomes of eighteen Dothideomycetes fungi.</title>
        <authorList>
            <person name="Ohm R.A."/>
            <person name="Feau N."/>
            <person name="Henrissat B."/>
            <person name="Schoch C.L."/>
            <person name="Horwitz B.A."/>
            <person name="Barry K.W."/>
            <person name="Condon B.J."/>
            <person name="Copeland A.C."/>
            <person name="Dhillon B."/>
            <person name="Glaser F."/>
            <person name="Hesse C.N."/>
            <person name="Kosti I."/>
            <person name="LaButti K."/>
            <person name="Lindquist E.A."/>
            <person name="Lucas S."/>
            <person name="Salamov A.A."/>
            <person name="Bradshaw R.E."/>
            <person name="Ciuffetti L."/>
            <person name="Hamelin R.C."/>
            <person name="Kema G.H.J."/>
            <person name="Lawrence C."/>
            <person name="Scott J.A."/>
            <person name="Spatafora J.W."/>
            <person name="Turgeon B.G."/>
            <person name="de Wit P.J.G.M."/>
            <person name="Zhong S."/>
            <person name="Goodwin S.B."/>
            <person name="Grigoriev I.V."/>
        </authorList>
    </citation>
    <scope>NUCLEOTIDE SEQUENCE [LARGE SCALE GENOMIC DNA]</scope>
    <source>
        <strain evidence="4">C5 / ATCC 48332 / race O</strain>
    </source>
</reference>
<keyword evidence="1" id="KW-0812">Transmembrane</keyword>
<dbReference type="AlphaFoldDB" id="M2U5Q2"/>